<accession>M7T495</accession>
<sequence>MSPSRASRRTPEPLSEFVIDGSPQAGSSSHIPSHPYYENEAGPSVSRPIPVSEVPPRTDTALSGASTLVRSSSNRSRSSIAKRPFDDASYPPPPPEASGIRSMFPQYDHSRAFDQQNYFPTRTSPRHIPRTVISRQSHYPPEVEAQQSPQQQQQYQQQSQHQHQHQHQQQMRSPVRSPVIRSPLSAGSANQRWPRWQPQEPPAIPSVSATNELRDYWKAANGWKASGTEGRPYCLKLTPEVDAPIYTLSSAAAQPLYHMRIDPTSASARQ</sequence>
<evidence type="ECO:0000313" key="2">
    <source>
        <dbReference type="EMBL" id="EMR64606.1"/>
    </source>
</evidence>
<evidence type="ECO:0000256" key="1">
    <source>
        <dbReference type="SAM" id="MobiDB-lite"/>
    </source>
</evidence>
<reference evidence="3" key="1">
    <citation type="journal article" date="2013" name="Genome Announc.">
        <title>Draft genome sequence of the grapevine dieback fungus Eutypa lata UCR-EL1.</title>
        <authorList>
            <person name="Blanco-Ulate B."/>
            <person name="Rolshausen P.E."/>
            <person name="Cantu D."/>
        </authorList>
    </citation>
    <scope>NUCLEOTIDE SEQUENCE [LARGE SCALE GENOMIC DNA]</scope>
    <source>
        <strain evidence="3">UCR-EL1</strain>
    </source>
</reference>
<dbReference type="KEGG" id="ela:UCREL1_8454"/>
<dbReference type="eggNOG" id="ENOG502SETB">
    <property type="taxonomic scope" value="Eukaryota"/>
</dbReference>
<feature type="region of interest" description="Disordered" evidence="1">
    <location>
        <begin position="1"/>
        <end position="206"/>
    </location>
</feature>
<proteinExistence type="predicted"/>
<dbReference type="GO" id="GO:0016740">
    <property type="term" value="F:transferase activity"/>
    <property type="evidence" value="ECO:0007669"/>
    <property type="project" value="UniProtKB-KW"/>
</dbReference>
<feature type="compositionally biased region" description="Polar residues" evidence="1">
    <location>
        <begin position="113"/>
        <end position="123"/>
    </location>
</feature>
<gene>
    <name evidence="2" type="ORF">UCREL1_8454</name>
</gene>
<feature type="compositionally biased region" description="Low complexity" evidence="1">
    <location>
        <begin position="146"/>
        <end position="161"/>
    </location>
</feature>
<keyword evidence="2" id="KW-0808">Transferase</keyword>
<name>M7T495_EUTLA</name>
<dbReference type="AlphaFoldDB" id="M7T495"/>
<dbReference type="HOGENOM" id="CLU_1030702_0_0_1"/>
<keyword evidence="3" id="KW-1185">Reference proteome</keyword>
<organism evidence="2 3">
    <name type="scientific">Eutypa lata (strain UCR-EL1)</name>
    <name type="common">Grapevine dieback disease fungus</name>
    <name type="synonym">Eutypa armeniacae</name>
    <dbReference type="NCBI Taxonomy" id="1287681"/>
    <lineage>
        <taxon>Eukaryota</taxon>
        <taxon>Fungi</taxon>
        <taxon>Dikarya</taxon>
        <taxon>Ascomycota</taxon>
        <taxon>Pezizomycotina</taxon>
        <taxon>Sordariomycetes</taxon>
        <taxon>Xylariomycetidae</taxon>
        <taxon>Xylariales</taxon>
        <taxon>Diatrypaceae</taxon>
        <taxon>Eutypa</taxon>
    </lineage>
</organism>
<dbReference type="Proteomes" id="UP000012174">
    <property type="component" value="Unassembled WGS sequence"/>
</dbReference>
<feature type="compositionally biased region" description="Polar residues" evidence="1">
    <location>
        <begin position="60"/>
        <end position="69"/>
    </location>
</feature>
<evidence type="ECO:0000313" key="3">
    <source>
        <dbReference type="Proteomes" id="UP000012174"/>
    </source>
</evidence>
<protein>
    <submittedName>
        <fullName evidence="2">Putative acetylserotonin methytransferase-like protein</fullName>
    </submittedName>
</protein>
<feature type="compositionally biased region" description="Low complexity" evidence="1">
    <location>
        <begin position="70"/>
        <end position="79"/>
    </location>
</feature>
<dbReference type="OrthoDB" id="5383338at2759"/>
<dbReference type="EMBL" id="KB707041">
    <property type="protein sequence ID" value="EMR64606.1"/>
    <property type="molecule type" value="Genomic_DNA"/>
</dbReference>